<dbReference type="InterPro" id="IPR000802">
    <property type="entry name" value="Arsenical_pump_ArsB"/>
</dbReference>
<proteinExistence type="inferred from homology"/>
<keyword evidence="4" id="KW-1003">Cell membrane</keyword>
<dbReference type="PANTHER" id="PTHR43568">
    <property type="entry name" value="P PROTEIN"/>
    <property type="match status" value="1"/>
</dbReference>
<evidence type="ECO:0000256" key="7">
    <source>
        <dbReference type="ARBA" id="ARBA00023136"/>
    </source>
</evidence>
<feature type="transmembrane region" description="Helical" evidence="8">
    <location>
        <begin position="246"/>
        <end position="265"/>
    </location>
</feature>
<dbReference type="GO" id="GO:0005886">
    <property type="term" value="C:plasma membrane"/>
    <property type="evidence" value="ECO:0007669"/>
    <property type="project" value="UniProtKB-SubCell"/>
</dbReference>
<comment type="caution">
    <text evidence="11">The sequence shown here is derived from an EMBL/GenBank/DDBJ whole genome shotgun (WGS) entry which is preliminary data.</text>
</comment>
<evidence type="ECO:0000259" key="9">
    <source>
        <dbReference type="Pfam" id="PF03600"/>
    </source>
</evidence>
<evidence type="ECO:0000256" key="8">
    <source>
        <dbReference type="SAM" id="Phobius"/>
    </source>
</evidence>
<comment type="similarity">
    <text evidence="2">Belongs to the CitM (TC 2.A.11) transporter family.</text>
</comment>
<dbReference type="InterPro" id="IPR051475">
    <property type="entry name" value="Diverse_Ion_Transporter"/>
</dbReference>
<feature type="transmembrane region" description="Helical" evidence="8">
    <location>
        <begin position="132"/>
        <end position="151"/>
    </location>
</feature>
<sequence length="431" mass="47569">MYVVLIPLLLVVFIALLIWGKIERQWISLAIAFILILLGAVSIDEIFTYVDWDVLGLILGVSILTVYLEKSGFAEVIARHMVRLSKGSTYLLIFLISLVAGLISILMENVSVVVLLFPIVYNICRSLGTDPIIPTIMLALSANIAGSATMIGDPPAILTAGAFKLTFTDFIIYRGKPSMFFFTLISMILAITVTSIISSRKINIKPSIPNNKNGISLSIDKPFLVEAIVFLTIKIILLSLRHALHIPFSLTAAVAVGGITIARIIHRDTNSVVYAFKHGFEWKLLLFLIGVFVLSSAFEKHGIAYIFAEELVWIFKDNLMALVSSLLYLMVILSSVIDNVPLTMTMIPVVKKISELLLLNPVVIMWSVLIGITLGGNLTYMGASANVTAIRLLEKQGHNVSFTDFIKISIVYNTVSVVSAWILYIIFYIIL</sequence>
<feature type="transmembrane region" description="Helical" evidence="8">
    <location>
        <begin position="179"/>
        <end position="202"/>
    </location>
</feature>
<dbReference type="AlphaFoldDB" id="A0A7C4NMH5"/>
<keyword evidence="5 8" id="KW-0812">Transmembrane</keyword>
<evidence type="ECO:0000256" key="5">
    <source>
        <dbReference type="ARBA" id="ARBA00022692"/>
    </source>
</evidence>
<evidence type="ECO:0000313" key="10">
    <source>
        <dbReference type="EMBL" id="HGQ35354.1"/>
    </source>
</evidence>
<keyword evidence="7 8" id="KW-0472">Membrane</keyword>
<evidence type="ECO:0000256" key="2">
    <source>
        <dbReference type="ARBA" id="ARBA00009843"/>
    </source>
</evidence>
<dbReference type="PANTHER" id="PTHR43568:SF1">
    <property type="entry name" value="P PROTEIN"/>
    <property type="match status" value="1"/>
</dbReference>
<feature type="transmembrane region" description="Helical" evidence="8">
    <location>
        <begin position="319"/>
        <end position="337"/>
    </location>
</feature>
<feature type="transmembrane region" description="Helical" evidence="8">
    <location>
        <begin position="285"/>
        <end position="307"/>
    </location>
</feature>
<feature type="transmembrane region" description="Helical" evidence="8">
    <location>
        <begin position="49"/>
        <end position="68"/>
    </location>
</feature>
<dbReference type="PRINTS" id="PR00758">
    <property type="entry name" value="ARSENICPUMP"/>
</dbReference>
<dbReference type="InterPro" id="IPR004680">
    <property type="entry name" value="Cit_transptr-like_dom"/>
</dbReference>
<feature type="transmembrane region" description="Helical" evidence="8">
    <location>
        <begin position="27"/>
        <end position="43"/>
    </location>
</feature>
<evidence type="ECO:0000313" key="11">
    <source>
        <dbReference type="EMBL" id="HGQ64546.1"/>
    </source>
</evidence>
<accession>A0A7C4NMH5</accession>
<feature type="transmembrane region" description="Helical" evidence="8">
    <location>
        <begin position="6"/>
        <end position="22"/>
    </location>
</feature>
<dbReference type="EMBL" id="DTBD01000039">
    <property type="protein sequence ID" value="HGQ64546.1"/>
    <property type="molecule type" value="Genomic_DNA"/>
</dbReference>
<evidence type="ECO:0000256" key="3">
    <source>
        <dbReference type="ARBA" id="ARBA00022448"/>
    </source>
</evidence>
<feature type="transmembrane region" description="Helical" evidence="8">
    <location>
        <begin position="89"/>
        <end position="120"/>
    </location>
</feature>
<organism evidence="11">
    <name type="scientific">Ignisphaera aggregans</name>
    <dbReference type="NCBI Taxonomy" id="334771"/>
    <lineage>
        <taxon>Archaea</taxon>
        <taxon>Thermoproteota</taxon>
        <taxon>Thermoprotei</taxon>
        <taxon>Desulfurococcales</taxon>
        <taxon>Desulfurococcaceae</taxon>
        <taxon>Ignisphaera</taxon>
    </lineage>
</organism>
<dbReference type="Pfam" id="PF03600">
    <property type="entry name" value="CitMHS"/>
    <property type="match status" value="1"/>
</dbReference>
<feature type="domain" description="Citrate transporter-like" evidence="9">
    <location>
        <begin position="14"/>
        <end position="362"/>
    </location>
</feature>
<keyword evidence="3" id="KW-0813">Transport</keyword>
<comment type="subcellular location">
    <subcellularLocation>
        <location evidence="1">Cell membrane</location>
        <topology evidence="1">Multi-pass membrane protein</topology>
    </subcellularLocation>
</comment>
<gene>
    <name evidence="11" type="ORF">ENU08_04805</name>
    <name evidence="10" type="ORF">ENU41_01575</name>
</gene>
<dbReference type="GO" id="GO:0015105">
    <property type="term" value="F:arsenite transmembrane transporter activity"/>
    <property type="evidence" value="ECO:0007669"/>
    <property type="project" value="InterPro"/>
</dbReference>
<evidence type="ECO:0000256" key="4">
    <source>
        <dbReference type="ARBA" id="ARBA00022475"/>
    </source>
</evidence>
<evidence type="ECO:0000256" key="6">
    <source>
        <dbReference type="ARBA" id="ARBA00022989"/>
    </source>
</evidence>
<keyword evidence="6 8" id="KW-1133">Transmembrane helix</keyword>
<protein>
    <submittedName>
        <fullName evidence="11">Citrate transporter</fullName>
    </submittedName>
</protein>
<feature type="transmembrane region" description="Helical" evidence="8">
    <location>
        <begin position="357"/>
        <end position="376"/>
    </location>
</feature>
<evidence type="ECO:0000256" key="1">
    <source>
        <dbReference type="ARBA" id="ARBA00004651"/>
    </source>
</evidence>
<dbReference type="EMBL" id="DTCK01000010">
    <property type="protein sequence ID" value="HGQ35354.1"/>
    <property type="molecule type" value="Genomic_DNA"/>
</dbReference>
<name>A0A7C4NMH5_9CREN</name>
<reference evidence="11" key="1">
    <citation type="journal article" date="2020" name="mSystems">
        <title>Genome- and Community-Level Interaction Insights into Carbon Utilization and Element Cycling Functions of Hydrothermarchaeota in Hydrothermal Sediment.</title>
        <authorList>
            <person name="Zhou Z."/>
            <person name="Liu Y."/>
            <person name="Xu W."/>
            <person name="Pan J."/>
            <person name="Luo Z.H."/>
            <person name="Li M."/>
        </authorList>
    </citation>
    <scope>NUCLEOTIDE SEQUENCE [LARGE SCALE GENOMIC DNA]</scope>
    <source>
        <strain evidence="11">SpSt-637</strain>
        <strain evidence="10">SpSt-667</strain>
    </source>
</reference>
<feature type="transmembrane region" description="Helical" evidence="8">
    <location>
        <begin position="410"/>
        <end position="430"/>
    </location>
</feature>